<evidence type="ECO:0000259" key="1">
    <source>
        <dbReference type="Pfam" id="PF06722"/>
    </source>
</evidence>
<dbReference type="Pfam" id="PF06722">
    <property type="entry name" value="EryCIII-like_C"/>
    <property type="match status" value="1"/>
</dbReference>
<evidence type="ECO:0000313" key="2">
    <source>
        <dbReference type="EMBL" id="MBW7571908.1"/>
    </source>
</evidence>
<comment type="caution">
    <text evidence="2">The sequence shown here is derived from an EMBL/GenBank/DDBJ whole genome shotgun (WGS) entry which is preliminary data.</text>
</comment>
<dbReference type="Proteomes" id="UP000719942">
    <property type="component" value="Unassembled WGS sequence"/>
</dbReference>
<protein>
    <recommendedName>
        <fullName evidence="1">Erythromycin biosynthesis protein CIII-like C-terminal domain-containing protein</fullName>
    </recommendedName>
</protein>
<gene>
    <name evidence="2" type="ORF">J5W02_03705</name>
</gene>
<dbReference type="Gene3D" id="3.40.50.2000">
    <property type="entry name" value="Glycogen Phosphorylase B"/>
    <property type="match status" value="1"/>
</dbReference>
<dbReference type="PANTHER" id="PTHR48050:SF13">
    <property type="entry name" value="STEROL 3-BETA-GLUCOSYLTRANSFERASE UGT80A2"/>
    <property type="match status" value="1"/>
</dbReference>
<dbReference type="InterPro" id="IPR010610">
    <property type="entry name" value="EryCIII-like_C"/>
</dbReference>
<name>A0ABS7DKV9_9FIRM</name>
<reference evidence="2 3" key="1">
    <citation type="submission" date="2021-03" db="EMBL/GenBank/DDBJ databases">
        <title>Caproiciproducens sp. nov. isolated from feces of cow.</title>
        <authorList>
            <person name="Choi J.-Y."/>
        </authorList>
    </citation>
    <scope>NUCLEOTIDE SEQUENCE [LARGE SCALE GENOMIC DNA]</scope>
    <source>
        <strain evidence="2 3">AGMB10547</strain>
    </source>
</reference>
<dbReference type="PANTHER" id="PTHR48050">
    <property type="entry name" value="STEROL 3-BETA-GLUCOSYLTRANSFERASE"/>
    <property type="match status" value="1"/>
</dbReference>
<proteinExistence type="predicted"/>
<keyword evidence="3" id="KW-1185">Reference proteome</keyword>
<accession>A0ABS7DKV9</accession>
<dbReference type="EMBL" id="JAGFNZ010000001">
    <property type="protein sequence ID" value="MBW7571908.1"/>
    <property type="molecule type" value="Genomic_DNA"/>
</dbReference>
<evidence type="ECO:0000313" key="3">
    <source>
        <dbReference type="Proteomes" id="UP000719942"/>
    </source>
</evidence>
<feature type="domain" description="Erythromycin biosynthesis protein CIII-like C-terminal" evidence="1">
    <location>
        <begin position="3"/>
        <end position="91"/>
    </location>
</feature>
<dbReference type="InterPro" id="IPR050426">
    <property type="entry name" value="Glycosyltransferase_28"/>
</dbReference>
<sequence length="98" mass="10775">MYATVHHGGAGTVHSSLKAGCATMAIPHAVDQPMWDEIIAESGAGPRGIYCAKLKYENLKSKLLDLWNTPSYKAKAREIAAWMANEDFCDELYNFIIG</sequence>
<organism evidence="2 3">
    <name type="scientific">Caproiciproducens faecalis</name>
    <dbReference type="NCBI Taxonomy" id="2820301"/>
    <lineage>
        <taxon>Bacteria</taxon>
        <taxon>Bacillati</taxon>
        <taxon>Bacillota</taxon>
        <taxon>Clostridia</taxon>
        <taxon>Eubacteriales</taxon>
        <taxon>Acutalibacteraceae</taxon>
        <taxon>Caproiciproducens</taxon>
    </lineage>
</organism>
<dbReference type="SUPFAM" id="SSF53756">
    <property type="entry name" value="UDP-Glycosyltransferase/glycogen phosphorylase"/>
    <property type="match status" value="1"/>
</dbReference>